<dbReference type="AlphaFoldDB" id="A0A9D4I8K4"/>
<name>A0A9D4I8K4_DREPO</name>
<comment type="caution">
    <text evidence="1">The sequence shown here is derived from an EMBL/GenBank/DDBJ whole genome shotgun (WGS) entry which is preliminary data.</text>
</comment>
<accession>A0A9D4I8K4</accession>
<evidence type="ECO:0000313" key="2">
    <source>
        <dbReference type="Proteomes" id="UP000828390"/>
    </source>
</evidence>
<dbReference type="Proteomes" id="UP000828390">
    <property type="component" value="Unassembled WGS sequence"/>
</dbReference>
<protein>
    <submittedName>
        <fullName evidence="1">Uncharacterized protein</fullName>
    </submittedName>
</protein>
<reference evidence="1" key="2">
    <citation type="submission" date="2020-11" db="EMBL/GenBank/DDBJ databases">
        <authorList>
            <person name="McCartney M.A."/>
            <person name="Auch B."/>
            <person name="Kono T."/>
            <person name="Mallez S."/>
            <person name="Becker A."/>
            <person name="Gohl D.M."/>
            <person name="Silverstein K.A.T."/>
            <person name="Koren S."/>
            <person name="Bechman K.B."/>
            <person name="Herman A."/>
            <person name="Abrahante J.E."/>
            <person name="Garbe J."/>
        </authorList>
    </citation>
    <scope>NUCLEOTIDE SEQUENCE</scope>
    <source>
        <strain evidence="1">Duluth1</strain>
        <tissue evidence="1">Whole animal</tissue>
    </source>
</reference>
<dbReference type="EMBL" id="JAIWYP010000010">
    <property type="protein sequence ID" value="KAH3750732.1"/>
    <property type="molecule type" value="Genomic_DNA"/>
</dbReference>
<evidence type="ECO:0000313" key="1">
    <source>
        <dbReference type="EMBL" id="KAH3750732.1"/>
    </source>
</evidence>
<reference evidence="1" key="1">
    <citation type="journal article" date="2019" name="bioRxiv">
        <title>The Genome of the Zebra Mussel, Dreissena polymorpha: A Resource for Invasive Species Research.</title>
        <authorList>
            <person name="McCartney M.A."/>
            <person name="Auch B."/>
            <person name="Kono T."/>
            <person name="Mallez S."/>
            <person name="Zhang Y."/>
            <person name="Obille A."/>
            <person name="Becker A."/>
            <person name="Abrahante J.E."/>
            <person name="Garbe J."/>
            <person name="Badalamenti J.P."/>
            <person name="Herman A."/>
            <person name="Mangelson H."/>
            <person name="Liachko I."/>
            <person name="Sullivan S."/>
            <person name="Sone E.D."/>
            <person name="Koren S."/>
            <person name="Silverstein K.A.T."/>
            <person name="Beckman K.B."/>
            <person name="Gohl D.M."/>
        </authorList>
    </citation>
    <scope>NUCLEOTIDE SEQUENCE</scope>
    <source>
        <strain evidence="1">Duluth1</strain>
        <tissue evidence="1">Whole animal</tissue>
    </source>
</reference>
<keyword evidence="2" id="KW-1185">Reference proteome</keyword>
<organism evidence="1 2">
    <name type="scientific">Dreissena polymorpha</name>
    <name type="common">Zebra mussel</name>
    <name type="synonym">Mytilus polymorpha</name>
    <dbReference type="NCBI Taxonomy" id="45954"/>
    <lineage>
        <taxon>Eukaryota</taxon>
        <taxon>Metazoa</taxon>
        <taxon>Spiralia</taxon>
        <taxon>Lophotrochozoa</taxon>
        <taxon>Mollusca</taxon>
        <taxon>Bivalvia</taxon>
        <taxon>Autobranchia</taxon>
        <taxon>Heteroconchia</taxon>
        <taxon>Euheterodonta</taxon>
        <taxon>Imparidentia</taxon>
        <taxon>Neoheterodontei</taxon>
        <taxon>Myida</taxon>
        <taxon>Dreissenoidea</taxon>
        <taxon>Dreissenidae</taxon>
        <taxon>Dreissena</taxon>
    </lineage>
</organism>
<proteinExistence type="predicted"/>
<gene>
    <name evidence="1" type="ORF">DPMN_185263</name>
</gene>
<sequence length="54" mass="6148">MSTKTSSHSYTEHKTNEYVLNMTATTVGSQEPLLGTVKRRKIAWFTHVARHDSL</sequence>